<gene>
    <name evidence="2" type="ORF">SKAU_G00298200</name>
</gene>
<feature type="compositionally biased region" description="Polar residues" evidence="1">
    <location>
        <begin position="32"/>
        <end position="46"/>
    </location>
</feature>
<accession>A0A9Q1IM15</accession>
<reference evidence="2" key="1">
    <citation type="journal article" date="2023" name="Science">
        <title>Genome structures resolve the early diversification of teleost fishes.</title>
        <authorList>
            <person name="Parey E."/>
            <person name="Louis A."/>
            <person name="Montfort J."/>
            <person name="Bouchez O."/>
            <person name="Roques C."/>
            <person name="Iampietro C."/>
            <person name="Lluch J."/>
            <person name="Castinel A."/>
            <person name="Donnadieu C."/>
            <person name="Desvignes T."/>
            <person name="Floi Bucao C."/>
            <person name="Jouanno E."/>
            <person name="Wen M."/>
            <person name="Mejri S."/>
            <person name="Dirks R."/>
            <person name="Jansen H."/>
            <person name="Henkel C."/>
            <person name="Chen W.J."/>
            <person name="Zahm M."/>
            <person name="Cabau C."/>
            <person name="Klopp C."/>
            <person name="Thompson A.W."/>
            <person name="Robinson-Rechavi M."/>
            <person name="Braasch I."/>
            <person name="Lecointre G."/>
            <person name="Bobe J."/>
            <person name="Postlethwait J.H."/>
            <person name="Berthelot C."/>
            <person name="Roest Crollius H."/>
            <person name="Guiguen Y."/>
        </authorList>
    </citation>
    <scope>NUCLEOTIDE SEQUENCE</scope>
    <source>
        <strain evidence="2">WJC10195</strain>
    </source>
</reference>
<protein>
    <submittedName>
        <fullName evidence="2">Uncharacterized protein</fullName>
    </submittedName>
</protein>
<name>A0A9Q1IM15_SYNKA</name>
<sequence length="70" mass="7934">MTPCQPHRPRKKTVKTKPKKTAEKEEAKRNPDSQSSVDEMTVTMTSDAPAKPALKHQLLRNLQLPARRNS</sequence>
<dbReference type="Proteomes" id="UP001152622">
    <property type="component" value="Chromosome 12"/>
</dbReference>
<feature type="region of interest" description="Disordered" evidence="1">
    <location>
        <begin position="1"/>
        <end position="70"/>
    </location>
</feature>
<evidence type="ECO:0000256" key="1">
    <source>
        <dbReference type="SAM" id="MobiDB-lite"/>
    </source>
</evidence>
<feature type="compositionally biased region" description="Basic residues" evidence="1">
    <location>
        <begin position="7"/>
        <end position="19"/>
    </location>
</feature>
<organism evidence="2 3">
    <name type="scientific">Synaphobranchus kaupii</name>
    <name type="common">Kaup's arrowtooth eel</name>
    <dbReference type="NCBI Taxonomy" id="118154"/>
    <lineage>
        <taxon>Eukaryota</taxon>
        <taxon>Metazoa</taxon>
        <taxon>Chordata</taxon>
        <taxon>Craniata</taxon>
        <taxon>Vertebrata</taxon>
        <taxon>Euteleostomi</taxon>
        <taxon>Actinopterygii</taxon>
        <taxon>Neopterygii</taxon>
        <taxon>Teleostei</taxon>
        <taxon>Anguilliformes</taxon>
        <taxon>Synaphobranchidae</taxon>
        <taxon>Synaphobranchus</taxon>
    </lineage>
</organism>
<dbReference type="AlphaFoldDB" id="A0A9Q1IM15"/>
<proteinExistence type="predicted"/>
<keyword evidence="3" id="KW-1185">Reference proteome</keyword>
<dbReference type="EMBL" id="JAINUF010000012">
    <property type="protein sequence ID" value="KAJ8345627.1"/>
    <property type="molecule type" value="Genomic_DNA"/>
</dbReference>
<feature type="compositionally biased region" description="Basic and acidic residues" evidence="1">
    <location>
        <begin position="20"/>
        <end position="31"/>
    </location>
</feature>
<evidence type="ECO:0000313" key="3">
    <source>
        <dbReference type="Proteomes" id="UP001152622"/>
    </source>
</evidence>
<comment type="caution">
    <text evidence="2">The sequence shown here is derived from an EMBL/GenBank/DDBJ whole genome shotgun (WGS) entry which is preliminary data.</text>
</comment>
<evidence type="ECO:0000313" key="2">
    <source>
        <dbReference type="EMBL" id="KAJ8345627.1"/>
    </source>
</evidence>